<dbReference type="PANTHER" id="PTHR12197">
    <property type="entry name" value="HISTONE-LYSINE N-METHYLTRANSFERASE SMYD"/>
    <property type="match status" value="1"/>
</dbReference>
<evidence type="ECO:0000256" key="3">
    <source>
        <dbReference type="ARBA" id="ARBA00022833"/>
    </source>
</evidence>
<keyword evidence="7" id="KW-1185">Reference proteome</keyword>
<dbReference type="SUPFAM" id="SSF82199">
    <property type="entry name" value="SET domain"/>
    <property type="match status" value="1"/>
</dbReference>
<evidence type="ECO:0000259" key="5">
    <source>
        <dbReference type="PROSITE" id="PS50865"/>
    </source>
</evidence>
<sequence>MPVISSKPYIAGDVVFKCKPLLVYIHDKYKGEYCDNCLKPMDQLKRCSKCRQMYYCGKNCQTIDWSFHKNECKVLRENRINGFHPIFIPLLRVYLRIKNDKTFATERHTLIDGSDVCLNDMNIAVNVRCISEDVFVICRQFKSIGIDFKAKELKRWFKLVLKNTNNMSRESDDPMSFDATIGGAVCPQLWPISHSCSPNMAFICRDG</sequence>
<gene>
    <name evidence="6" type="ORF">OSB1V03_LOCUS2072</name>
</gene>
<dbReference type="OrthoDB" id="10008965at2759"/>
<dbReference type="InterPro" id="IPR050869">
    <property type="entry name" value="H3K4_H4K5_MeTrfase"/>
</dbReference>
<proteinExistence type="predicted"/>
<dbReference type="PROSITE" id="PS50865">
    <property type="entry name" value="ZF_MYND_2"/>
    <property type="match status" value="1"/>
</dbReference>
<dbReference type="AlphaFoldDB" id="A0A7R9PUY4"/>
<keyword evidence="2 4" id="KW-0863">Zinc-finger</keyword>
<feature type="domain" description="MYND-type" evidence="5">
    <location>
        <begin position="34"/>
        <end position="72"/>
    </location>
</feature>
<evidence type="ECO:0000256" key="1">
    <source>
        <dbReference type="ARBA" id="ARBA00022723"/>
    </source>
</evidence>
<dbReference type="PANTHER" id="PTHR12197:SF251">
    <property type="entry name" value="EG:BACR7C10.4 PROTEIN"/>
    <property type="match status" value="1"/>
</dbReference>
<name>A0A7R9PUY4_9ACAR</name>
<dbReference type="PROSITE" id="PS01360">
    <property type="entry name" value="ZF_MYND_1"/>
    <property type="match status" value="1"/>
</dbReference>
<accession>A0A7R9PUY4</accession>
<evidence type="ECO:0000256" key="4">
    <source>
        <dbReference type="PROSITE-ProRule" id="PRU00134"/>
    </source>
</evidence>
<dbReference type="InterPro" id="IPR002893">
    <property type="entry name" value="Znf_MYND"/>
</dbReference>
<dbReference type="Pfam" id="PF01753">
    <property type="entry name" value="zf-MYND"/>
    <property type="match status" value="1"/>
</dbReference>
<reference evidence="6" key="1">
    <citation type="submission" date="2020-11" db="EMBL/GenBank/DDBJ databases">
        <authorList>
            <person name="Tran Van P."/>
        </authorList>
    </citation>
    <scope>NUCLEOTIDE SEQUENCE</scope>
</reference>
<dbReference type="InterPro" id="IPR046341">
    <property type="entry name" value="SET_dom_sf"/>
</dbReference>
<dbReference type="GO" id="GO:0005634">
    <property type="term" value="C:nucleus"/>
    <property type="evidence" value="ECO:0007669"/>
    <property type="project" value="TreeGrafter"/>
</dbReference>
<dbReference type="Proteomes" id="UP000759131">
    <property type="component" value="Unassembled WGS sequence"/>
</dbReference>
<dbReference type="GO" id="GO:0008270">
    <property type="term" value="F:zinc ion binding"/>
    <property type="evidence" value="ECO:0007669"/>
    <property type="project" value="UniProtKB-KW"/>
</dbReference>
<protein>
    <recommendedName>
        <fullName evidence="5">MYND-type domain-containing protein</fullName>
    </recommendedName>
</protein>
<evidence type="ECO:0000313" key="7">
    <source>
        <dbReference type="Proteomes" id="UP000759131"/>
    </source>
</evidence>
<dbReference type="SUPFAM" id="SSF144232">
    <property type="entry name" value="HIT/MYND zinc finger-like"/>
    <property type="match status" value="1"/>
</dbReference>
<dbReference type="Gene3D" id="6.10.140.2220">
    <property type="match status" value="1"/>
</dbReference>
<organism evidence="6">
    <name type="scientific">Medioppia subpectinata</name>
    <dbReference type="NCBI Taxonomy" id="1979941"/>
    <lineage>
        <taxon>Eukaryota</taxon>
        <taxon>Metazoa</taxon>
        <taxon>Ecdysozoa</taxon>
        <taxon>Arthropoda</taxon>
        <taxon>Chelicerata</taxon>
        <taxon>Arachnida</taxon>
        <taxon>Acari</taxon>
        <taxon>Acariformes</taxon>
        <taxon>Sarcoptiformes</taxon>
        <taxon>Oribatida</taxon>
        <taxon>Brachypylina</taxon>
        <taxon>Oppioidea</taxon>
        <taxon>Oppiidae</taxon>
        <taxon>Medioppia</taxon>
    </lineage>
</organism>
<keyword evidence="3" id="KW-0862">Zinc</keyword>
<evidence type="ECO:0000313" key="6">
    <source>
        <dbReference type="EMBL" id="CAD7621601.1"/>
    </source>
</evidence>
<keyword evidence="1" id="KW-0479">Metal-binding</keyword>
<dbReference type="EMBL" id="CAJPIZ010000678">
    <property type="protein sequence ID" value="CAG2102031.1"/>
    <property type="molecule type" value="Genomic_DNA"/>
</dbReference>
<evidence type="ECO:0000256" key="2">
    <source>
        <dbReference type="ARBA" id="ARBA00022771"/>
    </source>
</evidence>
<dbReference type="EMBL" id="OC855253">
    <property type="protein sequence ID" value="CAD7621601.1"/>
    <property type="molecule type" value="Genomic_DNA"/>
</dbReference>